<dbReference type="Proteomes" id="UP000774617">
    <property type="component" value="Unassembled WGS sequence"/>
</dbReference>
<keyword evidence="3" id="KW-0378">Hydrolase</keyword>
<accession>A0ABQ8GN80</accession>
<evidence type="ECO:0000256" key="1">
    <source>
        <dbReference type="ARBA" id="ARBA00001947"/>
    </source>
</evidence>
<organism evidence="6 7">
    <name type="scientific">Macrophomina phaseolina</name>
    <dbReference type="NCBI Taxonomy" id="35725"/>
    <lineage>
        <taxon>Eukaryota</taxon>
        <taxon>Fungi</taxon>
        <taxon>Dikarya</taxon>
        <taxon>Ascomycota</taxon>
        <taxon>Pezizomycotina</taxon>
        <taxon>Dothideomycetes</taxon>
        <taxon>Dothideomycetes incertae sedis</taxon>
        <taxon>Botryosphaeriales</taxon>
        <taxon>Botryosphaeriaceae</taxon>
        <taxon>Macrophomina</taxon>
    </lineage>
</organism>
<evidence type="ECO:0000313" key="6">
    <source>
        <dbReference type="EMBL" id="KAH7061214.1"/>
    </source>
</evidence>
<keyword evidence="4" id="KW-0862">Zinc</keyword>
<dbReference type="InterPro" id="IPR011059">
    <property type="entry name" value="Metal-dep_hydrolase_composite"/>
</dbReference>
<evidence type="ECO:0000256" key="4">
    <source>
        <dbReference type="ARBA" id="ARBA00022833"/>
    </source>
</evidence>
<evidence type="ECO:0000259" key="5">
    <source>
        <dbReference type="Pfam" id="PF01979"/>
    </source>
</evidence>
<evidence type="ECO:0000256" key="2">
    <source>
        <dbReference type="ARBA" id="ARBA00022723"/>
    </source>
</evidence>
<dbReference type="InterPro" id="IPR051607">
    <property type="entry name" value="Metallo-dep_hydrolases"/>
</dbReference>
<name>A0ABQ8GN80_9PEZI</name>
<dbReference type="PANTHER" id="PTHR11271">
    <property type="entry name" value="GUANINE DEAMINASE"/>
    <property type="match status" value="1"/>
</dbReference>
<keyword evidence="7" id="KW-1185">Reference proteome</keyword>
<dbReference type="Gene3D" id="3.20.20.140">
    <property type="entry name" value="Metal-dependent hydrolases"/>
    <property type="match status" value="1"/>
</dbReference>
<dbReference type="InterPro" id="IPR006680">
    <property type="entry name" value="Amidohydro-rel"/>
</dbReference>
<keyword evidence="2" id="KW-0479">Metal-binding</keyword>
<dbReference type="PANTHER" id="PTHR11271:SF37">
    <property type="entry name" value="FAMILY PROTEIN, PUTATIVE (AFU_ORTHOLOGUE AFUA_4G00460)-RELATED"/>
    <property type="match status" value="1"/>
</dbReference>
<reference evidence="6 7" key="1">
    <citation type="journal article" date="2021" name="Nat. Commun.">
        <title>Genetic determinants of endophytism in the Arabidopsis root mycobiome.</title>
        <authorList>
            <person name="Mesny F."/>
            <person name="Miyauchi S."/>
            <person name="Thiergart T."/>
            <person name="Pickel B."/>
            <person name="Atanasova L."/>
            <person name="Karlsson M."/>
            <person name="Huettel B."/>
            <person name="Barry K.W."/>
            <person name="Haridas S."/>
            <person name="Chen C."/>
            <person name="Bauer D."/>
            <person name="Andreopoulos W."/>
            <person name="Pangilinan J."/>
            <person name="LaButti K."/>
            <person name="Riley R."/>
            <person name="Lipzen A."/>
            <person name="Clum A."/>
            <person name="Drula E."/>
            <person name="Henrissat B."/>
            <person name="Kohler A."/>
            <person name="Grigoriev I.V."/>
            <person name="Martin F.M."/>
            <person name="Hacquard S."/>
        </authorList>
    </citation>
    <scope>NUCLEOTIDE SEQUENCE [LARGE SCALE GENOMIC DNA]</scope>
    <source>
        <strain evidence="6 7">MPI-SDFR-AT-0080</strain>
    </source>
</reference>
<comment type="caution">
    <text evidence="6">The sequence shown here is derived from an EMBL/GenBank/DDBJ whole genome shotgun (WGS) entry which is preliminary data.</text>
</comment>
<protein>
    <submittedName>
        <fullName evidence="6">Amidohydrolase-like protein</fullName>
    </submittedName>
</protein>
<dbReference type="SUPFAM" id="SSF51338">
    <property type="entry name" value="Composite domain of metallo-dependent hydrolases"/>
    <property type="match status" value="2"/>
</dbReference>
<dbReference type="SUPFAM" id="SSF51556">
    <property type="entry name" value="Metallo-dependent hydrolases"/>
    <property type="match status" value="1"/>
</dbReference>
<feature type="domain" description="Amidohydrolase-related" evidence="5">
    <location>
        <begin position="64"/>
        <end position="415"/>
    </location>
</feature>
<evidence type="ECO:0000256" key="3">
    <source>
        <dbReference type="ARBA" id="ARBA00022801"/>
    </source>
</evidence>
<comment type="cofactor">
    <cofactor evidence="1">
        <name>Zn(2+)</name>
        <dbReference type="ChEBI" id="CHEBI:29105"/>
    </cofactor>
</comment>
<gene>
    <name evidence="6" type="ORF">B0J12DRAFT_646951</name>
</gene>
<dbReference type="Pfam" id="PF01979">
    <property type="entry name" value="Amidohydro_1"/>
    <property type="match status" value="1"/>
</dbReference>
<dbReference type="Gene3D" id="2.30.40.10">
    <property type="entry name" value="Urease, subunit C, domain 1"/>
    <property type="match status" value="1"/>
</dbReference>
<dbReference type="EMBL" id="JAGTJR010000004">
    <property type="protein sequence ID" value="KAH7061214.1"/>
    <property type="molecule type" value="Genomic_DNA"/>
</dbReference>
<dbReference type="InterPro" id="IPR032466">
    <property type="entry name" value="Metal_Hydrolase"/>
</dbReference>
<sequence length="480" mass="52704">MAPSTLLENGTVISFDDASQALKILRNTSVLVTGNKIAAIFDSSFSGSVEIPQDTERVSAANKIISPGFVDTHRHGWQTAFRTLAGNTTLAEYFFRYGQYTQAKTVFTPEDIYYGQLAGIYEALNAGVTSILDHAHGTFSPEASAASLNASIDSGVRMWWCYGFGIFNDESIADFIEQSKNEKLAGSLVEYGMGYDGWGPASSEEVKRVVKLAHDTNISAFTTHSLGGPWHFDNGPSTLAQHDDFLAAPFPIVISHASFLTPADAALLRAHNQFVAITPESEMHYGHDHPATPFIQDRAALGVDTHFTFSTDLVTQARLWLQATRRSAYRRTLESWSIPSTNPMSVEQAFLLATRNGGLALRREDVGVVRVGAQADLVLFDGTSPNMLGWVDPVAAIILHSNVGDVKDVMVGGEWRKRDGALVTKQDRAEVEEKFLASARRIQKIWEDTPLPVLEGEWRAGIRYSQTDRHSAVREGGKEH</sequence>
<evidence type="ECO:0000313" key="7">
    <source>
        <dbReference type="Proteomes" id="UP000774617"/>
    </source>
</evidence>
<proteinExistence type="predicted"/>